<protein>
    <recommendedName>
        <fullName evidence="3 12">Ribokinase</fullName>
        <shortName evidence="12">RK</shortName>
        <ecNumber evidence="2 12">2.7.1.15</ecNumber>
    </recommendedName>
</protein>
<dbReference type="CDD" id="cd01174">
    <property type="entry name" value="ribokinase"/>
    <property type="match status" value="1"/>
</dbReference>
<evidence type="ECO:0000256" key="6">
    <source>
        <dbReference type="ARBA" id="ARBA00022741"/>
    </source>
</evidence>
<feature type="binding site" evidence="12">
    <location>
        <begin position="50"/>
        <end position="54"/>
    </location>
    <ligand>
        <name>substrate</name>
    </ligand>
</feature>
<feature type="binding site" evidence="12">
    <location>
        <position position="199"/>
    </location>
    <ligand>
        <name>ATP</name>
        <dbReference type="ChEBI" id="CHEBI:30616"/>
    </ligand>
</feature>
<evidence type="ECO:0000256" key="12">
    <source>
        <dbReference type="HAMAP-Rule" id="MF_03215"/>
    </source>
</evidence>
<sequence length="337" mass="35992">MEDACVAQQLLLFMITIVGSLNYDLVTYTDKVPDAGETFQANTFENHLGGKGLNESLACARLSKSETVRMVGNIGADTFGKELRQALVDAGVDTKHVAVLDGFSSGVAVILVESSGENRILITAGANGELKPTEANYQEYFKDSKDGDFVVLQNEYPDTTKTIDWVKQHRPQINIAYNPSPFKELSPETLAKIDLLIVNEGEALDVGAQVFTGADLDDFKATIASDEVDGFGRLARKLQGMIDQTNVSSVIITMGSKGSISASKTEEPAFTASKKVEKVIDTTGAGDTFFGGVVVKLSEGAKLQDAVEFATRASALAIQKKGAAEGIPGYQEVEASF</sequence>
<feature type="binding site" evidence="12">
    <location>
        <position position="283"/>
    </location>
    <ligand>
        <name>K(+)</name>
        <dbReference type="ChEBI" id="CHEBI:29103"/>
    </ligand>
</feature>
<dbReference type="PROSITE" id="PS00584">
    <property type="entry name" value="PFKB_KINASES_2"/>
    <property type="match status" value="1"/>
</dbReference>
<reference evidence="14 15" key="1">
    <citation type="submission" date="2021-06" db="EMBL/GenBank/DDBJ databases">
        <title>Candida outbreak in Lebanon.</title>
        <authorList>
            <person name="Finianos M."/>
        </authorList>
    </citation>
    <scope>NUCLEOTIDE SEQUENCE [LARGE SCALE GENOMIC DNA]</scope>
    <source>
        <strain evidence="14">CA3LBN</strain>
    </source>
</reference>
<evidence type="ECO:0000256" key="9">
    <source>
        <dbReference type="ARBA" id="ARBA00022842"/>
    </source>
</evidence>
<dbReference type="Proteomes" id="UP000825434">
    <property type="component" value="Chromosome 2"/>
</dbReference>
<keyword evidence="15" id="KW-1185">Reference proteome</keyword>
<dbReference type="HAMAP" id="MF_01987">
    <property type="entry name" value="Ribokinase"/>
    <property type="match status" value="1"/>
</dbReference>
<feature type="binding site" evidence="12">
    <location>
        <position position="322"/>
    </location>
    <ligand>
        <name>K(+)</name>
        <dbReference type="ChEBI" id="CHEBI:29103"/>
    </ligand>
</feature>
<evidence type="ECO:0000256" key="8">
    <source>
        <dbReference type="ARBA" id="ARBA00022840"/>
    </source>
</evidence>
<dbReference type="EMBL" id="CP076662">
    <property type="protein sequence ID" value="QWU88255.1"/>
    <property type="molecule type" value="Genomic_DNA"/>
</dbReference>
<organism evidence="14 15">
    <name type="scientific">Candidozyma haemuli</name>
    <dbReference type="NCBI Taxonomy" id="45357"/>
    <lineage>
        <taxon>Eukaryota</taxon>
        <taxon>Fungi</taxon>
        <taxon>Dikarya</taxon>
        <taxon>Ascomycota</taxon>
        <taxon>Saccharomycotina</taxon>
        <taxon>Pichiomycetes</taxon>
        <taxon>Metschnikowiaceae</taxon>
        <taxon>Candidozyma</taxon>
    </lineage>
</organism>
<evidence type="ECO:0000256" key="10">
    <source>
        <dbReference type="ARBA" id="ARBA00022958"/>
    </source>
</evidence>
<evidence type="ECO:0000256" key="11">
    <source>
        <dbReference type="ARBA" id="ARBA00023277"/>
    </source>
</evidence>
<comment type="activity regulation">
    <text evidence="12">Activated by a monovalent cation that binds near, but not in, the active site. The most likely occupant of the site in vivo is potassium. Ion binding induces a conformational change that may alter substrate affinity.</text>
</comment>
<comment type="function">
    <text evidence="12">Catalyzes the phosphorylation of ribose at O-5 in a reaction requiring ATP and magnesium. The resulting D-ribose-5-phosphate can then be used either for sythesis of nucleotides, histidine, and tryptophan, or as a component of the pentose phosphate pathway.</text>
</comment>
<comment type="catalytic activity">
    <reaction evidence="12">
        <text>D-ribose + ATP = D-ribose 5-phosphate + ADP + H(+)</text>
        <dbReference type="Rhea" id="RHEA:13697"/>
        <dbReference type="ChEBI" id="CHEBI:15378"/>
        <dbReference type="ChEBI" id="CHEBI:30616"/>
        <dbReference type="ChEBI" id="CHEBI:47013"/>
        <dbReference type="ChEBI" id="CHEBI:78346"/>
        <dbReference type="ChEBI" id="CHEBI:456216"/>
        <dbReference type="EC" id="2.7.1.15"/>
    </reaction>
</comment>
<keyword evidence="5 12" id="KW-0479">Metal-binding</keyword>
<feature type="binding site" evidence="12">
    <location>
        <begin position="286"/>
        <end position="287"/>
    </location>
    <ligand>
        <name>ATP</name>
        <dbReference type="ChEBI" id="CHEBI:30616"/>
    </ligand>
</feature>
<dbReference type="InterPro" id="IPR011877">
    <property type="entry name" value="Ribokinase"/>
</dbReference>
<comment type="cofactor">
    <cofactor evidence="12">
        <name>Mg(2+)</name>
        <dbReference type="ChEBI" id="CHEBI:18420"/>
    </cofactor>
    <text evidence="12">Requires a divalent cation, most likely magnesium in vivo, as an electrophilic catalyst to aid phosphoryl group transfer. It is the chelate of the metal and the nucleotide that is the actual substrate.</text>
</comment>
<keyword evidence="4 12" id="KW-0808">Transferase</keyword>
<comment type="caution">
    <text evidence="12">Lacks conserved residue(s) required for the propagation of feature annotation.</text>
</comment>
<dbReference type="EC" id="2.7.1.15" evidence="2 12"/>
<keyword evidence="12" id="KW-0539">Nucleus</keyword>
<dbReference type="InterPro" id="IPR002139">
    <property type="entry name" value="Ribo/fructo_kinase"/>
</dbReference>
<comment type="subcellular location">
    <subcellularLocation>
        <location evidence="12">Cytoplasm</location>
    </subcellularLocation>
    <subcellularLocation>
        <location evidence="12">Nucleus</location>
    </subcellularLocation>
</comment>
<gene>
    <name evidence="12" type="primary">RBK1</name>
    <name evidence="14" type="ORF">CA3LBN_002520</name>
</gene>
<feature type="binding site" evidence="12">
    <location>
        <position position="320"/>
    </location>
    <ligand>
        <name>K(+)</name>
        <dbReference type="ChEBI" id="CHEBI:29103"/>
    </ligand>
</feature>
<dbReference type="PANTHER" id="PTHR10584:SF166">
    <property type="entry name" value="RIBOKINASE"/>
    <property type="match status" value="1"/>
</dbReference>
<evidence type="ECO:0000256" key="4">
    <source>
        <dbReference type="ARBA" id="ARBA00022679"/>
    </source>
</evidence>
<comment type="similarity">
    <text evidence="12">Belongs to the carbohydrate kinase PfkB family. Ribokinase subfamily.</text>
</comment>
<evidence type="ECO:0000256" key="7">
    <source>
        <dbReference type="ARBA" id="ARBA00022777"/>
    </source>
</evidence>
<evidence type="ECO:0000256" key="2">
    <source>
        <dbReference type="ARBA" id="ARBA00012035"/>
    </source>
</evidence>
<feature type="binding site" evidence="12">
    <location>
        <position position="287"/>
    </location>
    <ligand>
        <name>substrate</name>
    </ligand>
</feature>
<evidence type="ECO:0000256" key="3">
    <source>
        <dbReference type="ARBA" id="ARBA00016943"/>
    </source>
</evidence>
<keyword evidence="7 12" id="KW-0418">Kinase</keyword>
<feature type="domain" description="Carbohydrate kinase PfkB" evidence="13">
    <location>
        <begin position="15"/>
        <end position="328"/>
    </location>
</feature>
<evidence type="ECO:0000256" key="5">
    <source>
        <dbReference type="ARBA" id="ARBA00022723"/>
    </source>
</evidence>
<feature type="active site" description="Proton acceptor" evidence="12">
    <location>
        <position position="287"/>
    </location>
</feature>
<comment type="pathway">
    <text evidence="12">Carbohydrate metabolism; D-ribose degradation; D-ribose 5-phosphate from beta-D-ribopyranose: step 2/2.</text>
</comment>
<evidence type="ECO:0000256" key="1">
    <source>
        <dbReference type="ARBA" id="ARBA00005380"/>
    </source>
</evidence>
<keyword evidence="10 12" id="KW-0630">Potassium</keyword>
<dbReference type="PRINTS" id="PR00990">
    <property type="entry name" value="RIBOKINASE"/>
</dbReference>
<keyword evidence="8 12" id="KW-0067">ATP-binding</keyword>
<proteinExistence type="inferred from homology"/>
<dbReference type="PANTHER" id="PTHR10584">
    <property type="entry name" value="SUGAR KINASE"/>
    <property type="match status" value="1"/>
</dbReference>
<accession>A0ABX8I6H3</accession>
<feature type="binding site" evidence="12">
    <location>
        <position position="281"/>
    </location>
    <ligand>
        <name>K(+)</name>
        <dbReference type="ChEBI" id="CHEBI:29103"/>
    </ligand>
</feature>
<dbReference type="SUPFAM" id="SSF53613">
    <property type="entry name" value="Ribokinase-like"/>
    <property type="match status" value="1"/>
</dbReference>
<keyword evidence="9 12" id="KW-0460">Magnesium</keyword>
<comment type="similarity">
    <text evidence="1">Belongs to the carbohydrate kinase pfkB family.</text>
</comment>
<keyword evidence="11 12" id="KW-0119">Carbohydrate metabolism</keyword>
<dbReference type="InterPro" id="IPR011611">
    <property type="entry name" value="PfkB_dom"/>
</dbReference>
<comment type="subunit">
    <text evidence="12">Homodimer.</text>
</comment>
<feature type="binding site" evidence="12">
    <location>
        <position position="155"/>
    </location>
    <ligand>
        <name>substrate</name>
    </ligand>
</feature>
<feature type="binding site" evidence="12">
    <location>
        <position position="317"/>
    </location>
    <ligand>
        <name>K(+)</name>
        <dbReference type="ChEBI" id="CHEBI:29103"/>
    </ligand>
</feature>
<evidence type="ECO:0000313" key="15">
    <source>
        <dbReference type="Proteomes" id="UP000825434"/>
    </source>
</evidence>
<dbReference type="InterPro" id="IPR029056">
    <property type="entry name" value="Ribokinase-like"/>
</dbReference>
<dbReference type="Pfam" id="PF00294">
    <property type="entry name" value="PfkB"/>
    <property type="match status" value="1"/>
</dbReference>
<feature type="binding site" evidence="12">
    <location>
        <begin position="253"/>
        <end position="258"/>
    </location>
    <ligand>
        <name>ATP</name>
        <dbReference type="ChEBI" id="CHEBI:30616"/>
    </ligand>
</feature>
<dbReference type="InterPro" id="IPR002173">
    <property type="entry name" value="Carboh/pur_kinase_PfkB_CS"/>
</dbReference>
<feature type="binding site" evidence="12">
    <location>
        <begin position="22"/>
        <end position="24"/>
    </location>
    <ligand>
        <name>substrate</name>
    </ligand>
</feature>
<keyword evidence="6 12" id="KW-0547">Nucleotide-binding</keyword>
<evidence type="ECO:0000259" key="13">
    <source>
        <dbReference type="Pfam" id="PF00294"/>
    </source>
</evidence>
<name>A0ABX8I6H3_9ASCO</name>
<dbReference type="Gene3D" id="3.40.1190.20">
    <property type="match status" value="1"/>
</dbReference>
<keyword evidence="12" id="KW-0963">Cytoplasm</keyword>
<evidence type="ECO:0000313" key="14">
    <source>
        <dbReference type="EMBL" id="QWU88255.1"/>
    </source>
</evidence>